<comment type="catalytic activity">
    <reaction evidence="5">
        <text>7-aminomethyl-7-carbaguanosine(34) in tRNA + S-adenosyl-L-methionine = epoxyqueuosine(34) in tRNA + adenine + L-methionine + 2 H(+)</text>
        <dbReference type="Rhea" id="RHEA:32155"/>
        <dbReference type="Rhea" id="RHEA-COMP:10342"/>
        <dbReference type="Rhea" id="RHEA-COMP:18582"/>
        <dbReference type="ChEBI" id="CHEBI:15378"/>
        <dbReference type="ChEBI" id="CHEBI:16708"/>
        <dbReference type="ChEBI" id="CHEBI:57844"/>
        <dbReference type="ChEBI" id="CHEBI:59789"/>
        <dbReference type="ChEBI" id="CHEBI:82833"/>
        <dbReference type="ChEBI" id="CHEBI:194443"/>
        <dbReference type="EC" id="2.4.99.17"/>
    </reaction>
</comment>
<keyword evidence="6" id="KW-0328">Glycosyltransferase</keyword>
<keyword evidence="7" id="KW-1185">Reference proteome</keyword>
<reference evidence="6" key="1">
    <citation type="submission" date="2022-04" db="EMBL/GenBank/DDBJ databases">
        <title>Roseomonas acroporae sp. nov., isolated from coral Acropora digitifera.</title>
        <authorList>
            <person name="Sun H."/>
        </authorList>
    </citation>
    <scope>NUCLEOTIDE SEQUENCE</scope>
    <source>
        <strain evidence="6">NAR14</strain>
    </source>
</reference>
<dbReference type="Gene3D" id="3.40.1780.10">
    <property type="entry name" value="QueA-like"/>
    <property type="match status" value="1"/>
</dbReference>
<organism evidence="6 7">
    <name type="scientific">Roseomonas acroporae</name>
    <dbReference type="NCBI Taxonomy" id="2937791"/>
    <lineage>
        <taxon>Bacteria</taxon>
        <taxon>Pseudomonadati</taxon>
        <taxon>Pseudomonadota</taxon>
        <taxon>Alphaproteobacteria</taxon>
        <taxon>Acetobacterales</taxon>
        <taxon>Roseomonadaceae</taxon>
        <taxon>Roseomonas</taxon>
    </lineage>
</organism>
<sequence length="363" mass="38649">MRAADFDFALPERLIAQHPCRPRDAARLLVVRPDALDDAGVADLPALLAPGDLLVVNDTRVIPARLRGRRGEAMVEILLNRAEGDGTWQALVRNARRLRPGDRVAIVGTDAVTATVLAREGDGTVRLDFGPDPARLAAALAEAGEIPLPPYIQRPDGPLPEDAADYQTAFAARPGAVAAPTASLHFTEALLAALERRGVGRVSVTLHVGAGTFLPMRGEDPRAHRLHAEWGEVSAEAAARIAATRAAGGRIVAVGTTALRLLEAAAERTGPGNGEVRPFAGLTDIFLLPGHRFRTADALLTNFHLPRSTLFMLVCAFTGTARMHAAYAHAVARDYRFYSYGDASLLFRDTADVPGETTEAASC</sequence>
<keyword evidence="2 5" id="KW-0808">Transferase</keyword>
<comment type="pathway">
    <text evidence="5">tRNA modification; tRNA-queuosine biosynthesis.</text>
</comment>
<dbReference type="Pfam" id="PF02547">
    <property type="entry name" value="Queuosine_synth"/>
    <property type="match status" value="1"/>
</dbReference>
<dbReference type="GO" id="GO:0051075">
    <property type="term" value="F:S-adenosylmethionine:tRNA ribosyltransferase-isomerase activity"/>
    <property type="evidence" value="ECO:0007669"/>
    <property type="project" value="UniProtKB-EC"/>
</dbReference>
<evidence type="ECO:0000313" key="7">
    <source>
        <dbReference type="Proteomes" id="UP001139516"/>
    </source>
</evidence>
<dbReference type="InterPro" id="IPR042118">
    <property type="entry name" value="QueA_dom1"/>
</dbReference>
<evidence type="ECO:0000256" key="5">
    <source>
        <dbReference type="HAMAP-Rule" id="MF_00113"/>
    </source>
</evidence>
<dbReference type="SUPFAM" id="SSF111337">
    <property type="entry name" value="QueA-like"/>
    <property type="match status" value="1"/>
</dbReference>
<dbReference type="RefSeq" id="WP_248665804.1">
    <property type="nucleotide sequence ID" value="NZ_JALPRX010000015.1"/>
</dbReference>
<comment type="subunit">
    <text evidence="5">Monomer.</text>
</comment>
<dbReference type="GO" id="GO:0005737">
    <property type="term" value="C:cytoplasm"/>
    <property type="evidence" value="ECO:0007669"/>
    <property type="project" value="UniProtKB-SubCell"/>
</dbReference>
<evidence type="ECO:0000256" key="1">
    <source>
        <dbReference type="ARBA" id="ARBA00022490"/>
    </source>
</evidence>
<comment type="function">
    <text evidence="5">Transfers and isomerizes the ribose moiety from AdoMet to the 7-aminomethyl group of 7-deazaguanine (preQ1-tRNA) to give epoxyqueuosine (oQ-tRNA).</text>
</comment>
<comment type="caution">
    <text evidence="6">The sequence shown here is derived from an EMBL/GenBank/DDBJ whole genome shotgun (WGS) entry which is preliminary data.</text>
</comment>
<dbReference type="GO" id="GO:0008616">
    <property type="term" value="P:tRNA queuosine(34) biosynthetic process"/>
    <property type="evidence" value="ECO:0007669"/>
    <property type="project" value="UniProtKB-UniRule"/>
</dbReference>
<dbReference type="Gene3D" id="2.40.10.240">
    <property type="entry name" value="QueA-like"/>
    <property type="match status" value="1"/>
</dbReference>
<dbReference type="AlphaFoldDB" id="A0A9X1YBW2"/>
<gene>
    <name evidence="5 6" type="primary">queA</name>
    <name evidence="6" type="ORF">M0638_04600</name>
</gene>
<comment type="similarity">
    <text evidence="5">Belongs to the QueA family.</text>
</comment>
<dbReference type="InterPro" id="IPR003699">
    <property type="entry name" value="QueA"/>
</dbReference>
<dbReference type="EC" id="2.4.99.17" evidence="5"/>
<protein>
    <recommendedName>
        <fullName evidence="5">S-adenosylmethionine:tRNA ribosyltransferase-isomerase</fullName>
        <ecNumber evidence="5">2.4.99.17</ecNumber>
    </recommendedName>
    <alternativeName>
        <fullName evidence="5">Queuosine biosynthesis protein QueA</fullName>
    </alternativeName>
</protein>
<dbReference type="PANTHER" id="PTHR30307:SF0">
    <property type="entry name" value="S-ADENOSYLMETHIONINE:TRNA RIBOSYLTRANSFERASE-ISOMERASE"/>
    <property type="match status" value="1"/>
</dbReference>
<dbReference type="EMBL" id="JALPRX010000015">
    <property type="protein sequence ID" value="MCK8783661.1"/>
    <property type="molecule type" value="Genomic_DNA"/>
</dbReference>
<evidence type="ECO:0000313" key="6">
    <source>
        <dbReference type="EMBL" id="MCK8783661.1"/>
    </source>
</evidence>
<dbReference type="InterPro" id="IPR036100">
    <property type="entry name" value="QueA_sf"/>
</dbReference>
<dbReference type="NCBIfam" id="NF001140">
    <property type="entry name" value="PRK00147.1"/>
    <property type="match status" value="1"/>
</dbReference>
<accession>A0A9X1YBW2</accession>
<dbReference type="PANTHER" id="PTHR30307">
    <property type="entry name" value="S-ADENOSYLMETHIONINE:TRNA RIBOSYLTRANSFERASE-ISOMERASE"/>
    <property type="match status" value="1"/>
</dbReference>
<keyword evidence="1 5" id="KW-0963">Cytoplasm</keyword>
<name>A0A9X1YBW2_9PROT</name>
<dbReference type="NCBIfam" id="TIGR00113">
    <property type="entry name" value="queA"/>
    <property type="match status" value="1"/>
</dbReference>
<dbReference type="InterPro" id="IPR042119">
    <property type="entry name" value="QueA_dom2"/>
</dbReference>
<evidence type="ECO:0000256" key="3">
    <source>
        <dbReference type="ARBA" id="ARBA00022691"/>
    </source>
</evidence>
<evidence type="ECO:0000256" key="2">
    <source>
        <dbReference type="ARBA" id="ARBA00022679"/>
    </source>
</evidence>
<keyword evidence="3 5" id="KW-0949">S-adenosyl-L-methionine</keyword>
<dbReference type="HAMAP" id="MF_00113">
    <property type="entry name" value="QueA"/>
    <property type="match status" value="1"/>
</dbReference>
<evidence type="ECO:0000256" key="4">
    <source>
        <dbReference type="ARBA" id="ARBA00022785"/>
    </source>
</evidence>
<dbReference type="Proteomes" id="UP001139516">
    <property type="component" value="Unassembled WGS sequence"/>
</dbReference>
<keyword evidence="4 5" id="KW-0671">Queuosine biosynthesis</keyword>
<proteinExistence type="inferred from homology"/>
<comment type="subcellular location">
    <subcellularLocation>
        <location evidence="5">Cytoplasm</location>
    </subcellularLocation>
</comment>